<dbReference type="AlphaFoldDB" id="A0A2M9FWV5"/>
<dbReference type="Proteomes" id="UP000229498">
    <property type="component" value="Unassembled WGS sequence"/>
</dbReference>
<organism evidence="1 2">
    <name type="scientific">Minwuia thermotolerans</name>
    <dbReference type="NCBI Taxonomy" id="2056226"/>
    <lineage>
        <taxon>Bacteria</taxon>
        <taxon>Pseudomonadati</taxon>
        <taxon>Pseudomonadota</taxon>
        <taxon>Alphaproteobacteria</taxon>
        <taxon>Minwuiales</taxon>
        <taxon>Minwuiaceae</taxon>
        <taxon>Minwuia</taxon>
    </lineage>
</organism>
<reference evidence="1 2" key="1">
    <citation type="submission" date="2017-11" db="EMBL/GenBank/DDBJ databases">
        <title>Draft genome sequence of Rhizobiales bacterium SY3-13.</title>
        <authorList>
            <person name="Sun C."/>
        </authorList>
    </citation>
    <scope>NUCLEOTIDE SEQUENCE [LARGE SCALE GENOMIC DNA]</scope>
    <source>
        <strain evidence="1 2">SY3-13</strain>
    </source>
</reference>
<name>A0A2M9FWV5_9PROT</name>
<dbReference type="OrthoDB" id="8448172at2"/>
<proteinExistence type="predicted"/>
<protein>
    <submittedName>
        <fullName evidence="1">Uncharacterized protein</fullName>
    </submittedName>
</protein>
<evidence type="ECO:0000313" key="1">
    <source>
        <dbReference type="EMBL" id="PJK27934.1"/>
    </source>
</evidence>
<sequence>MSMFDDFGDGDDDEPPVPLDDLPPTVAALSRFAATLGHVSWFAAVGERISEPERRDAEDYLAALGFPECDVVQVMDWEEAEEAARNPEWNTAWWEAEEQLRAALSDRAVELAGDEETVLVALTNVTSRASEAVHGAAAVAASRFGVADEGLIRAAAGAAAQAAYQAALVIAAAEEEDHAFARKFALFQAGRWPLGITGGTFSLF</sequence>
<dbReference type="EMBL" id="PHIG01000052">
    <property type="protein sequence ID" value="PJK27934.1"/>
    <property type="molecule type" value="Genomic_DNA"/>
</dbReference>
<evidence type="ECO:0000313" key="2">
    <source>
        <dbReference type="Proteomes" id="UP000229498"/>
    </source>
</evidence>
<dbReference type="RefSeq" id="WP_109794886.1">
    <property type="nucleotide sequence ID" value="NZ_PHIG01000052.1"/>
</dbReference>
<accession>A0A2M9FWV5</accession>
<keyword evidence="2" id="KW-1185">Reference proteome</keyword>
<gene>
    <name evidence="1" type="ORF">CVT23_19550</name>
</gene>
<comment type="caution">
    <text evidence="1">The sequence shown here is derived from an EMBL/GenBank/DDBJ whole genome shotgun (WGS) entry which is preliminary data.</text>
</comment>